<keyword evidence="2" id="KW-1185">Reference proteome</keyword>
<dbReference type="EMBL" id="JAMKPW020000033">
    <property type="protein sequence ID" value="KAK8202277.1"/>
    <property type="molecule type" value="Genomic_DNA"/>
</dbReference>
<proteinExistence type="predicted"/>
<organism evidence="1 2">
    <name type="scientific">Zalaria obscura</name>
    <dbReference type="NCBI Taxonomy" id="2024903"/>
    <lineage>
        <taxon>Eukaryota</taxon>
        <taxon>Fungi</taxon>
        <taxon>Dikarya</taxon>
        <taxon>Ascomycota</taxon>
        <taxon>Pezizomycotina</taxon>
        <taxon>Dothideomycetes</taxon>
        <taxon>Dothideomycetidae</taxon>
        <taxon>Dothideales</taxon>
        <taxon>Zalariaceae</taxon>
        <taxon>Zalaria</taxon>
    </lineage>
</organism>
<gene>
    <name evidence="1" type="ORF">M8818_005806</name>
</gene>
<protein>
    <submittedName>
        <fullName evidence="1">Uncharacterized protein</fullName>
    </submittedName>
</protein>
<sequence>MAGTKPWPEVPVGNKDHANAAVLIIGAGISGMCTAIDLIKRNKCQNFIIVEKSSGIGGTWHDNKYPGCCCDVWSMLYSYSFEQNSEWTREYPGQEEILAYLRSVAAKYGLYNHIRFNTTVESAHWDDESKKWKTTLTTAAGSKDAEFNREYEITTDFLVSGMGQLNVPKYPEDIPGLKDFQGKVMHSARWDWSYDLVGKKIAVIGNGATAAQIIPEIAKVAEHVTVFQRTPNWVIPREDAPVSSFYRNLYKYVPPLRWRKRAFQMDFRESFYDAVMDGDSPFAGDIRRLCLNQMHAALPDQPELWAKLTPSYNPGCKRIIISDDYYPALAQANVTLETRPIARIHDHIIDLLDTTSGSTAPGSQYDLLVCATGFKTLEFMHPVEIKGLNNRPLSDIWAGGARAFNGVNVEDLPNFGTLYGPNTNLGHNSIILMIEAQSRYITALIAPVLEARRRGKSLSLRPKKDRVDEYNAEIQKILANSSFADPNCNSWYKRKDTGLITNNWSGTVIEYQERLSKVRWDDYEVEGDGTEVLEGKEETSIGRVVEETRVSDAMLAVLGAAGMAVVAAGWLARNSKYLNRVRVR</sequence>
<name>A0ACC3SAU7_9PEZI</name>
<accession>A0ACC3SAU7</accession>
<evidence type="ECO:0000313" key="2">
    <source>
        <dbReference type="Proteomes" id="UP001320706"/>
    </source>
</evidence>
<reference evidence="1" key="1">
    <citation type="submission" date="2024-02" db="EMBL/GenBank/DDBJ databases">
        <title>Metagenome Assembled Genome of Zalaria obscura JY119.</title>
        <authorList>
            <person name="Vighnesh L."/>
            <person name="Jagadeeshwari U."/>
            <person name="Venkata Ramana C."/>
            <person name="Sasikala C."/>
        </authorList>
    </citation>
    <scope>NUCLEOTIDE SEQUENCE</scope>
    <source>
        <strain evidence="1">JY119</strain>
    </source>
</reference>
<comment type="caution">
    <text evidence="1">The sequence shown here is derived from an EMBL/GenBank/DDBJ whole genome shotgun (WGS) entry which is preliminary data.</text>
</comment>
<dbReference type="Proteomes" id="UP001320706">
    <property type="component" value="Unassembled WGS sequence"/>
</dbReference>
<evidence type="ECO:0000313" key="1">
    <source>
        <dbReference type="EMBL" id="KAK8202277.1"/>
    </source>
</evidence>